<gene>
    <name evidence="3" type="ORF">F444_14641</name>
</gene>
<evidence type="ECO:0000256" key="1">
    <source>
        <dbReference type="SAM" id="MobiDB-lite"/>
    </source>
</evidence>
<dbReference type="Proteomes" id="UP000028582">
    <property type="component" value="Unassembled WGS sequence"/>
</dbReference>
<protein>
    <recommendedName>
        <fullName evidence="5">RxLR effector protein</fullName>
    </recommendedName>
</protein>
<dbReference type="EMBL" id="ANJA01002633">
    <property type="protein sequence ID" value="ETO68512.1"/>
    <property type="molecule type" value="Genomic_DNA"/>
</dbReference>
<proteinExistence type="predicted"/>
<feature type="compositionally biased region" description="Low complexity" evidence="1">
    <location>
        <begin position="50"/>
        <end position="62"/>
    </location>
</feature>
<name>A0A080ZPF1_PHYNI</name>
<evidence type="ECO:0008006" key="5">
    <source>
        <dbReference type="Google" id="ProtNLM"/>
    </source>
</evidence>
<feature type="signal peptide" evidence="2">
    <location>
        <begin position="1"/>
        <end position="19"/>
    </location>
</feature>
<feature type="region of interest" description="Disordered" evidence="1">
    <location>
        <begin position="22"/>
        <end position="133"/>
    </location>
</feature>
<sequence>MKRLFTSILLILAIEIAHAQVSTSPPTPMGPSVPPSEAQTFKERFEADNSSSMSSDVGSSGDINSAGWSGESSIDTSTSVDGSDSETHSVSSSDEEDDFNSEGHSTNSNDEGYTIDYEPASSNDSGNSDSGIDMIVADNSSAGSNVDETSHGMRTQPLLIFSSMASVFMTTVLVV</sequence>
<organism evidence="3 4">
    <name type="scientific">Phytophthora nicotianae P1976</name>
    <dbReference type="NCBI Taxonomy" id="1317066"/>
    <lineage>
        <taxon>Eukaryota</taxon>
        <taxon>Sar</taxon>
        <taxon>Stramenopiles</taxon>
        <taxon>Oomycota</taxon>
        <taxon>Peronosporomycetes</taxon>
        <taxon>Peronosporales</taxon>
        <taxon>Peronosporaceae</taxon>
        <taxon>Phytophthora</taxon>
    </lineage>
</organism>
<feature type="compositionally biased region" description="Pro residues" evidence="1">
    <location>
        <begin position="25"/>
        <end position="34"/>
    </location>
</feature>
<evidence type="ECO:0000313" key="4">
    <source>
        <dbReference type="Proteomes" id="UP000028582"/>
    </source>
</evidence>
<reference evidence="3 4" key="1">
    <citation type="submission" date="2013-11" db="EMBL/GenBank/DDBJ databases">
        <title>The Genome Sequence of Phytophthora parasitica P1976.</title>
        <authorList>
            <consortium name="The Broad Institute Genomics Platform"/>
            <person name="Russ C."/>
            <person name="Tyler B."/>
            <person name="Panabieres F."/>
            <person name="Shan W."/>
            <person name="Tripathy S."/>
            <person name="Grunwald N."/>
            <person name="Machado M."/>
            <person name="Johnson C.S."/>
            <person name="Walker B."/>
            <person name="Young S."/>
            <person name="Zeng Q."/>
            <person name="Gargeya S."/>
            <person name="Fitzgerald M."/>
            <person name="Haas B."/>
            <person name="Abouelleil A."/>
            <person name="Allen A.W."/>
            <person name="Alvarado L."/>
            <person name="Arachchi H.M."/>
            <person name="Berlin A.M."/>
            <person name="Chapman S.B."/>
            <person name="Gainer-Dewar J."/>
            <person name="Goldberg J."/>
            <person name="Griggs A."/>
            <person name="Gujja S."/>
            <person name="Hansen M."/>
            <person name="Howarth C."/>
            <person name="Imamovic A."/>
            <person name="Ireland A."/>
            <person name="Larimer J."/>
            <person name="McCowan C."/>
            <person name="Murphy C."/>
            <person name="Pearson M."/>
            <person name="Poon T.W."/>
            <person name="Priest M."/>
            <person name="Roberts A."/>
            <person name="Saif S."/>
            <person name="Shea T."/>
            <person name="Sisk P."/>
            <person name="Sykes S."/>
            <person name="Wortman J."/>
            <person name="Nusbaum C."/>
            <person name="Birren B."/>
        </authorList>
    </citation>
    <scope>NUCLEOTIDE SEQUENCE [LARGE SCALE GENOMIC DNA]</scope>
    <source>
        <strain evidence="3 4">P1976</strain>
    </source>
</reference>
<keyword evidence="2" id="KW-0732">Signal</keyword>
<feature type="compositionally biased region" description="Polar residues" evidence="1">
    <location>
        <begin position="66"/>
        <end position="80"/>
    </location>
</feature>
<evidence type="ECO:0000256" key="2">
    <source>
        <dbReference type="SAM" id="SignalP"/>
    </source>
</evidence>
<feature type="compositionally biased region" description="Low complexity" evidence="1">
    <location>
        <begin position="121"/>
        <end position="131"/>
    </location>
</feature>
<dbReference type="AlphaFoldDB" id="A0A080ZPF1"/>
<comment type="caution">
    <text evidence="3">The sequence shown here is derived from an EMBL/GenBank/DDBJ whole genome shotgun (WGS) entry which is preliminary data.</text>
</comment>
<feature type="chain" id="PRO_5001753514" description="RxLR effector protein" evidence="2">
    <location>
        <begin position="20"/>
        <end position="175"/>
    </location>
</feature>
<evidence type="ECO:0000313" key="3">
    <source>
        <dbReference type="EMBL" id="ETO68512.1"/>
    </source>
</evidence>
<accession>A0A080ZPF1</accession>